<feature type="coiled-coil region" evidence="11">
    <location>
        <begin position="118"/>
        <end position="507"/>
    </location>
</feature>
<evidence type="ECO:0000256" key="4">
    <source>
        <dbReference type="ARBA" id="ARBA00022433"/>
    </source>
</evidence>
<evidence type="ECO:0000256" key="8">
    <source>
        <dbReference type="ARBA" id="ARBA00023175"/>
    </source>
</evidence>
<keyword evidence="9" id="KW-0514">Muscle protein</keyword>
<proteinExistence type="inferred from homology"/>
<keyword evidence="5" id="KW-0963">Cytoplasm</keyword>
<dbReference type="Pfam" id="PF01576">
    <property type="entry name" value="Myosin_tail_1"/>
    <property type="match status" value="2"/>
</dbReference>
<dbReference type="OrthoDB" id="2018427at2759"/>
<reference evidence="13" key="1">
    <citation type="submission" date="2016-07" db="EMBL/GenBank/DDBJ databases">
        <authorList>
            <person name="Bretaudeau A."/>
        </authorList>
    </citation>
    <scope>NUCLEOTIDE SEQUENCE</scope>
    <source>
        <strain evidence="13">Rice</strain>
        <tissue evidence="13">Whole body</tissue>
    </source>
</reference>
<dbReference type="GO" id="GO:0030016">
    <property type="term" value="C:myofibril"/>
    <property type="evidence" value="ECO:0007669"/>
    <property type="project" value="UniProtKB-SubCell"/>
</dbReference>
<keyword evidence="7" id="KW-0518">Myosin</keyword>
<dbReference type="AlphaFoldDB" id="A0A2H1VN30"/>
<keyword evidence="6 11" id="KW-0175">Coiled coil</keyword>
<comment type="similarity">
    <text evidence="2">Belongs to the paramyosin family.</text>
</comment>
<dbReference type="PANTHER" id="PTHR46349">
    <property type="entry name" value="CINGULIN-LIKE PROTEIN 1-RELATED"/>
    <property type="match status" value="1"/>
</dbReference>
<dbReference type="PANTHER" id="PTHR46349:SF6">
    <property type="entry name" value="MYOSIN-6-LIKE"/>
    <property type="match status" value="1"/>
</dbReference>
<name>A0A2H1VN30_SPOFR</name>
<dbReference type="GO" id="GO:0030239">
    <property type="term" value="P:myofibril assembly"/>
    <property type="evidence" value="ECO:0007669"/>
    <property type="project" value="UniProtKB-ARBA"/>
</dbReference>
<dbReference type="EMBL" id="ODYU01003434">
    <property type="protein sequence ID" value="SOQ42206.1"/>
    <property type="molecule type" value="Genomic_DNA"/>
</dbReference>
<accession>A0A2H1VN30</accession>
<evidence type="ECO:0000256" key="11">
    <source>
        <dbReference type="SAM" id="Coils"/>
    </source>
</evidence>
<keyword evidence="4" id="KW-0787">Thick filament</keyword>
<dbReference type="Gene3D" id="1.20.5.370">
    <property type="match status" value="1"/>
</dbReference>
<feature type="coiled-coil region" evidence="11">
    <location>
        <begin position="893"/>
        <end position="1138"/>
    </location>
</feature>
<comment type="subcellular location">
    <subcellularLocation>
        <location evidence="1">Cytoplasm</location>
        <location evidence="1">Myofibril</location>
    </subcellularLocation>
</comment>
<feature type="domain" description="Myosin tail" evidence="12">
    <location>
        <begin position="34"/>
        <end position="509"/>
    </location>
</feature>
<dbReference type="GO" id="GO:0016459">
    <property type="term" value="C:myosin complex"/>
    <property type="evidence" value="ECO:0007669"/>
    <property type="project" value="UniProtKB-KW"/>
</dbReference>
<feature type="coiled-coil region" evidence="11">
    <location>
        <begin position="630"/>
        <end position="664"/>
    </location>
</feature>
<evidence type="ECO:0000256" key="7">
    <source>
        <dbReference type="ARBA" id="ARBA00023123"/>
    </source>
</evidence>
<evidence type="ECO:0000256" key="1">
    <source>
        <dbReference type="ARBA" id="ARBA00004657"/>
    </source>
</evidence>
<sequence>MSAVAKTSKYTYRSSGGGTTDVNIEYTADLSALSRLEDKIRLLQDDLESERELRQRIEREKADLSVQVIQLSERLEEAEGGAESQFEINRKRDTELTKLRKLLEDVHLESEETAHLLKRKHQEIVVDFQEQIDQLTKSRARAEKEKSKFQAEVYELLAQVENVTKEKITISKTCERLEVSISELHIKIEELNRTIVDITSHKQRLSQENVELVKEVQDLKVNIENVVYLRSQLASQLEDSRRRLEDEERRRSLLEANLHQVEIDLESVRVQLEEESEARLDLERQLVKSNGEVSHWKSKFEAEAAARAEEIEEIRRKYSIRIQEQEEQIETLIAKISSIEKQKSRLQSEVEVLIIDLEKANGTARELQKRTEQLERVNIEIKSRLEETVQLYEQTQRDLRVKITEIQRITHELDKTREQKDALGRENKKLGDDLHDARANLTELNRRLHELEIELRRLENEREELTAAYKEAEAGRKAEEQRAMRLASELGQFRHEAERRLQEKEEEIEAIRPPTAIYEDNYGYGINFYQPMIDYISAKGQGVAAKPPHLPWNNERGLDKYRFDKPIRTYSEEDVTRLSHEVADQAKRDLNTFNVTKRSPFSVIATADAANVVKHIGTESVTSKTRRKKEERDKYKIERQKKRMNEIEKELELYEKEVNVGAELRGKAKMYRGKSAKAIAQTLLQESRQNVVESKPTRIEYRGKRSVIDKNLSQITQNVLSKAVVQSKISGAAANEISEKMTETIHRAIRETSPTTCVVRIREVPSIECKVDDSYLQPLNELKQTIKQFDQLNTCLLIDSSKQTSIEIEQLNARVVEAETKLKSEVTRIKKKLQIQITELELSLDVANKTNIDLQKVVKKQSLQLTEIQTHYDEVQRQLQVTLDQYGVAQRRIQSLTGEVEEIRGNYEQALRAKRTAEQSYEEAVTRINELTVINVNLSSSKAKIEQELAAVAADYDEITKELRIADERYQRVQTELKHTVEHLHEEQERIVKIEAVKKSLEIEVKNISVRLEEVEANAIVGGKRIISKLEARIKDMELEMDEEKRRHAETIKILRKKERQLKEVMIQCEEDQKNIALLQDSLEKTTQKVNIYKRQLTEQEGMSQQNVTRVRRFQRELEAAEDRADCAESNLSLIRAKHRTFVTTSTVPGSQVYLVQESRAISSERM</sequence>
<evidence type="ECO:0000256" key="9">
    <source>
        <dbReference type="ARBA" id="ARBA00023179"/>
    </source>
</evidence>
<protein>
    <recommendedName>
        <fullName evidence="3">Paramyosin</fullName>
    </recommendedName>
</protein>
<dbReference type="FunFam" id="1.20.5.340:FF:000035">
    <property type="entry name" value="Paramyosin, long form"/>
    <property type="match status" value="1"/>
</dbReference>
<feature type="domain" description="Myosin tail" evidence="12">
    <location>
        <begin position="816"/>
        <end position="1138"/>
    </location>
</feature>
<evidence type="ECO:0000259" key="12">
    <source>
        <dbReference type="Pfam" id="PF01576"/>
    </source>
</evidence>
<organism evidence="13">
    <name type="scientific">Spodoptera frugiperda</name>
    <name type="common">Fall armyworm</name>
    <dbReference type="NCBI Taxonomy" id="7108"/>
    <lineage>
        <taxon>Eukaryota</taxon>
        <taxon>Metazoa</taxon>
        <taxon>Ecdysozoa</taxon>
        <taxon>Arthropoda</taxon>
        <taxon>Hexapoda</taxon>
        <taxon>Insecta</taxon>
        <taxon>Pterygota</taxon>
        <taxon>Neoptera</taxon>
        <taxon>Endopterygota</taxon>
        <taxon>Lepidoptera</taxon>
        <taxon>Glossata</taxon>
        <taxon>Ditrysia</taxon>
        <taxon>Noctuoidea</taxon>
        <taxon>Noctuidae</taxon>
        <taxon>Amphipyrinae</taxon>
        <taxon>Spodoptera</taxon>
    </lineage>
</organism>
<evidence type="ECO:0000256" key="6">
    <source>
        <dbReference type="ARBA" id="ARBA00023054"/>
    </source>
</evidence>
<evidence type="ECO:0000256" key="5">
    <source>
        <dbReference type="ARBA" id="ARBA00022490"/>
    </source>
</evidence>
<dbReference type="SUPFAM" id="SSF90257">
    <property type="entry name" value="Myosin rod fragments"/>
    <property type="match status" value="2"/>
</dbReference>
<evidence type="ECO:0000313" key="13">
    <source>
        <dbReference type="EMBL" id="SOQ42206.1"/>
    </source>
</evidence>
<dbReference type="InterPro" id="IPR014751">
    <property type="entry name" value="XRCC4-like_C"/>
</dbReference>
<feature type="coiled-coil region" evidence="11">
    <location>
        <begin position="33"/>
        <end position="74"/>
    </location>
</feature>
<gene>
    <name evidence="13" type="ORF">SFRICE_000249</name>
</gene>
<dbReference type="InterPro" id="IPR002928">
    <property type="entry name" value="Myosin_tail"/>
</dbReference>
<dbReference type="Gene3D" id="1.20.5.340">
    <property type="match status" value="2"/>
</dbReference>
<keyword evidence="8" id="KW-0505">Motor protein</keyword>
<comment type="function">
    <text evidence="10">Paramyosin is a major structural component of many thick filaments isolated from invertebrate muscles.</text>
</comment>
<feature type="coiled-coil region" evidence="11">
    <location>
        <begin position="801"/>
        <end position="850"/>
    </location>
</feature>
<dbReference type="GO" id="GO:0032982">
    <property type="term" value="C:myosin filament"/>
    <property type="evidence" value="ECO:0007669"/>
    <property type="project" value="UniProtKB-KW"/>
</dbReference>
<evidence type="ECO:0000256" key="10">
    <source>
        <dbReference type="ARBA" id="ARBA00049580"/>
    </source>
</evidence>
<evidence type="ECO:0000256" key="3">
    <source>
        <dbReference type="ARBA" id="ARBA00018623"/>
    </source>
</evidence>
<evidence type="ECO:0000256" key="2">
    <source>
        <dbReference type="ARBA" id="ARBA00008447"/>
    </source>
</evidence>